<keyword evidence="9 13" id="KW-0798">TonB box</keyword>
<keyword evidence="3 12" id="KW-1134">Transmembrane beta strand</keyword>
<evidence type="ECO:0000313" key="16">
    <source>
        <dbReference type="EMBL" id="GAA0573822.1"/>
    </source>
</evidence>
<name>A0ABP3PRW7_9PROT</name>
<evidence type="ECO:0000256" key="7">
    <source>
        <dbReference type="ARBA" id="ARBA00023004"/>
    </source>
</evidence>
<dbReference type="EMBL" id="BAAADD010000006">
    <property type="protein sequence ID" value="GAA0573822.1"/>
    <property type="molecule type" value="Genomic_DNA"/>
</dbReference>
<comment type="subcellular location">
    <subcellularLocation>
        <location evidence="1 12">Cell outer membrane</location>
        <topology evidence="1 12">Multi-pass membrane protein</topology>
    </subcellularLocation>
</comment>
<dbReference type="InterPro" id="IPR039426">
    <property type="entry name" value="TonB-dep_rcpt-like"/>
</dbReference>
<dbReference type="Pfam" id="PF07715">
    <property type="entry name" value="Plug"/>
    <property type="match status" value="1"/>
</dbReference>
<evidence type="ECO:0000256" key="12">
    <source>
        <dbReference type="PROSITE-ProRule" id="PRU01360"/>
    </source>
</evidence>
<evidence type="ECO:0000256" key="9">
    <source>
        <dbReference type="ARBA" id="ARBA00023077"/>
    </source>
</evidence>
<dbReference type="Gene3D" id="2.40.170.20">
    <property type="entry name" value="TonB-dependent receptor, beta-barrel domain"/>
    <property type="match status" value="1"/>
</dbReference>
<dbReference type="Gene3D" id="2.170.130.10">
    <property type="entry name" value="TonB-dependent receptor, plug domain"/>
    <property type="match status" value="1"/>
</dbReference>
<evidence type="ECO:0000256" key="8">
    <source>
        <dbReference type="ARBA" id="ARBA00023065"/>
    </source>
</evidence>
<evidence type="ECO:0000256" key="4">
    <source>
        <dbReference type="ARBA" id="ARBA00022496"/>
    </source>
</evidence>
<keyword evidence="2 12" id="KW-0813">Transport</keyword>
<dbReference type="InterPro" id="IPR012910">
    <property type="entry name" value="Plug_dom"/>
</dbReference>
<keyword evidence="6" id="KW-0732">Signal</keyword>
<keyword evidence="17" id="KW-1185">Reference proteome</keyword>
<evidence type="ECO:0000259" key="14">
    <source>
        <dbReference type="Pfam" id="PF00593"/>
    </source>
</evidence>
<keyword evidence="16" id="KW-0675">Receptor</keyword>
<dbReference type="Proteomes" id="UP001499951">
    <property type="component" value="Unassembled WGS sequence"/>
</dbReference>
<dbReference type="PROSITE" id="PS52016">
    <property type="entry name" value="TONB_DEPENDENT_REC_3"/>
    <property type="match status" value="1"/>
</dbReference>
<evidence type="ECO:0000256" key="1">
    <source>
        <dbReference type="ARBA" id="ARBA00004571"/>
    </source>
</evidence>
<evidence type="ECO:0000256" key="11">
    <source>
        <dbReference type="ARBA" id="ARBA00023237"/>
    </source>
</evidence>
<feature type="domain" description="TonB-dependent receptor-like beta-barrel" evidence="14">
    <location>
        <begin position="365"/>
        <end position="775"/>
    </location>
</feature>
<evidence type="ECO:0000256" key="6">
    <source>
        <dbReference type="ARBA" id="ARBA00022729"/>
    </source>
</evidence>
<comment type="caution">
    <text evidence="16">The sequence shown here is derived from an EMBL/GenBank/DDBJ whole genome shotgun (WGS) entry which is preliminary data.</text>
</comment>
<keyword evidence="5 12" id="KW-0812">Transmembrane</keyword>
<keyword evidence="8" id="KW-0406">Ion transport</keyword>
<dbReference type="PANTHER" id="PTHR32552:SF89">
    <property type="entry name" value="CATECHOLATE SIDEROPHORE RECEPTOR FIU"/>
    <property type="match status" value="1"/>
</dbReference>
<dbReference type="PANTHER" id="PTHR32552">
    <property type="entry name" value="FERRICHROME IRON RECEPTOR-RELATED"/>
    <property type="match status" value="1"/>
</dbReference>
<reference evidence="17" key="1">
    <citation type="journal article" date="2019" name="Int. J. Syst. Evol. Microbiol.">
        <title>The Global Catalogue of Microorganisms (GCM) 10K type strain sequencing project: providing services to taxonomists for standard genome sequencing and annotation.</title>
        <authorList>
            <consortium name="The Broad Institute Genomics Platform"/>
            <consortium name="The Broad Institute Genome Sequencing Center for Infectious Disease"/>
            <person name="Wu L."/>
            <person name="Ma J."/>
        </authorList>
    </citation>
    <scope>NUCLEOTIDE SEQUENCE [LARGE SCALE GENOMIC DNA]</scope>
    <source>
        <strain evidence="17">JCM 15089</strain>
    </source>
</reference>
<sequence>MIALAGMPQAQAQTDKSTEAAPIETVIVTGTPIGRAKVDAAFSVSTMSEEELQRAAPLSVVDMLKSVPGFSAEPSGGEGGGGNLYVRGLPGGGWKYVQLQEDGLILFGEPQDSFLNIDSFDVTDMMTQRVEVVRGGTAPVFADNAPGGIVNIITRRGTDTPEGAISITGGNHGYIRGDGYSSGPLTDKITYAVGGYLRQDDGYREPGFTADRGGQIRGSLSFNLGDVHIDVDAKYLNDRNIFYTALPLIDPTDSSKSLSNVLSPLYGTVVSKALEYTTLKSFNGSDNFTESMDLSDGIHTKVFQTGVSLTWNISDGLILTDKIRYVNAHVVYNGVFSGSSPVSGTAYLASSLTKAVAGFGASVSSVKYVDATTGSNFDPSRASDGLVMETGLYRVRTNLSSFVNDLQLTKEFNDGPLGGMLGKHTISAGLFVNYYNFSQNRLYSNILVSVQNQPHLLDVVALNASGNTVGYVTDHGFARYGSGVYAGDANGYYLAPYFWDTVKFGDLSVDVGVRYTRYHADGGNYATGTRNLGDATTLADNNVIGLTGVYNPRSDNRNAFNWSAGIQYKFIPQAEVFARYTSAERLPTQSTVYITDVTPNTPIKQAEGGVRVVFDSLSFSATTFWSRFKNLSTSTAIINPDASIGTLYLKGDTQTIGEELEFEWKPIEFFSIQGSATIQNPETQSLTNTSTGLVYPGMDGKQLSRIPKYIYSATPTFYYNVFGKPVEVSATVYYMGKRFVDYSNHTELPAFTTIDLSISAQLTEKIDLRLNAQNLTNTNGITEGNPRTDTVGGQETSDVNYGRPIFGAIYKMSLTYKW</sequence>
<keyword evidence="4" id="KW-0410">Iron transport</keyword>
<proteinExistence type="inferred from homology"/>
<dbReference type="Pfam" id="PF00593">
    <property type="entry name" value="TonB_dep_Rec_b-barrel"/>
    <property type="match status" value="1"/>
</dbReference>
<keyword evidence="10 12" id="KW-0472">Membrane</keyword>
<keyword evidence="7" id="KW-0408">Iron</keyword>
<keyword evidence="11 12" id="KW-0998">Cell outer membrane</keyword>
<accession>A0ABP3PRW7</accession>
<evidence type="ECO:0000256" key="2">
    <source>
        <dbReference type="ARBA" id="ARBA00022448"/>
    </source>
</evidence>
<dbReference type="SUPFAM" id="SSF56935">
    <property type="entry name" value="Porins"/>
    <property type="match status" value="1"/>
</dbReference>
<comment type="similarity">
    <text evidence="12 13">Belongs to the TonB-dependent receptor family.</text>
</comment>
<gene>
    <name evidence="16" type="ORF">GCM10008942_23110</name>
</gene>
<evidence type="ECO:0000256" key="3">
    <source>
        <dbReference type="ARBA" id="ARBA00022452"/>
    </source>
</evidence>
<evidence type="ECO:0000313" key="17">
    <source>
        <dbReference type="Proteomes" id="UP001499951"/>
    </source>
</evidence>
<evidence type="ECO:0000256" key="5">
    <source>
        <dbReference type="ARBA" id="ARBA00022692"/>
    </source>
</evidence>
<organism evidence="16 17">
    <name type="scientific">Rhizomicrobium electricum</name>
    <dbReference type="NCBI Taxonomy" id="480070"/>
    <lineage>
        <taxon>Bacteria</taxon>
        <taxon>Pseudomonadati</taxon>
        <taxon>Pseudomonadota</taxon>
        <taxon>Alphaproteobacteria</taxon>
        <taxon>Micropepsales</taxon>
        <taxon>Micropepsaceae</taxon>
        <taxon>Rhizomicrobium</taxon>
    </lineage>
</organism>
<protein>
    <submittedName>
        <fullName evidence="16">TonB-dependent receptor</fullName>
    </submittedName>
</protein>
<dbReference type="InterPro" id="IPR036942">
    <property type="entry name" value="Beta-barrel_TonB_sf"/>
</dbReference>
<evidence type="ECO:0000256" key="10">
    <source>
        <dbReference type="ARBA" id="ARBA00023136"/>
    </source>
</evidence>
<evidence type="ECO:0000256" key="13">
    <source>
        <dbReference type="RuleBase" id="RU003357"/>
    </source>
</evidence>
<evidence type="ECO:0000259" key="15">
    <source>
        <dbReference type="Pfam" id="PF07715"/>
    </source>
</evidence>
<feature type="domain" description="TonB-dependent receptor plug" evidence="15">
    <location>
        <begin position="37"/>
        <end position="149"/>
    </location>
</feature>
<dbReference type="InterPro" id="IPR000531">
    <property type="entry name" value="Beta-barrel_TonB"/>
</dbReference>
<dbReference type="InterPro" id="IPR037066">
    <property type="entry name" value="Plug_dom_sf"/>
</dbReference>